<feature type="region of interest" description="Disordered" evidence="1">
    <location>
        <begin position="20"/>
        <end position="101"/>
    </location>
</feature>
<dbReference type="PROSITE" id="PS51257">
    <property type="entry name" value="PROKAR_LIPOPROTEIN"/>
    <property type="match status" value="1"/>
</dbReference>
<dbReference type="AlphaFoldDB" id="A0A849A7W9"/>
<evidence type="ECO:0000313" key="3">
    <source>
        <dbReference type="EMBL" id="NNG35593.1"/>
    </source>
</evidence>
<protein>
    <submittedName>
        <fullName evidence="3">Uncharacterized protein</fullName>
    </submittedName>
</protein>
<feature type="compositionally biased region" description="Low complexity" evidence="1">
    <location>
        <begin position="50"/>
        <end position="101"/>
    </location>
</feature>
<proteinExistence type="predicted"/>
<gene>
    <name evidence="3" type="ORF">HKD39_07675</name>
</gene>
<evidence type="ECO:0000256" key="2">
    <source>
        <dbReference type="SAM" id="SignalP"/>
    </source>
</evidence>
<keyword evidence="2" id="KW-0732">Signal</keyword>
<dbReference type="Proteomes" id="UP000562984">
    <property type="component" value="Unassembled WGS sequence"/>
</dbReference>
<evidence type="ECO:0000256" key="1">
    <source>
        <dbReference type="SAM" id="MobiDB-lite"/>
    </source>
</evidence>
<dbReference type="RefSeq" id="WP_171199257.1">
    <property type="nucleotide sequence ID" value="NZ_JABEND010000003.1"/>
</dbReference>
<reference evidence="3 4" key="1">
    <citation type="submission" date="2020-05" db="EMBL/GenBank/DDBJ databases">
        <title>Nakamurella sp. DB0629 isolated from air conditioner.</title>
        <authorList>
            <person name="Kim D.H."/>
            <person name="Kim D.-U."/>
        </authorList>
    </citation>
    <scope>NUCLEOTIDE SEQUENCE [LARGE SCALE GENOMIC DNA]</scope>
    <source>
        <strain evidence="3 4">DB0629</strain>
    </source>
</reference>
<feature type="compositionally biased region" description="Low complexity" evidence="1">
    <location>
        <begin position="26"/>
        <end position="39"/>
    </location>
</feature>
<accession>A0A849A7W9</accession>
<dbReference type="EMBL" id="JABEND010000003">
    <property type="protein sequence ID" value="NNG35593.1"/>
    <property type="molecule type" value="Genomic_DNA"/>
</dbReference>
<feature type="chain" id="PRO_5038360349" evidence="2">
    <location>
        <begin position="20"/>
        <end position="256"/>
    </location>
</feature>
<organism evidence="3 4">
    <name type="scientific">Nakamurella aerolata</name>
    <dbReference type="NCBI Taxonomy" id="1656892"/>
    <lineage>
        <taxon>Bacteria</taxon>
        <taxon>Bacillati</taxon>
        <taxon>Actinomycetota</taxon>
        <taxon>Actinomycetes</taxon>
        <taxon>Nakamurellales</taxon>
        <taxon>Nakamurellaceae</taxon>
        <taxon>Nakamurella</taxon>
    </lineage>
</organism>
<sequence length="256" mass="23851">MRRRLLSALALPAAVLLLAGCGNDSGSGESQSSSSTSTGAPTLESQPGKSVDTPPVSPSSSAAESSAPVGSSDAAESGAASSGAAGASSGAAGASSAPESAASSAAGAAGSAAGSSAGSSAAEGSAGAAAGAAGAAPSGAVIKAGATKNYPDTVGEWRKGSGSGTGVTYLSGSSYVTVGFLSGSDYDGMASNVTKEQTPAGTGVCGTTNSEDNLVCYLKAEDGVLSLSGTRGGSDGTTVPGMVEFANELTQQLGTS</sequence>
<name>A0A849A7W9_9ACTN</name>
<feature type="signal peptide" evidence="2">
    <location>
        <begin position="1"/>
        <end position="19"/>
    </location>
</feature>
<keyword evidence="4" id="KW-1185">Reference proteome</keyword>
<evidence type="ECO:0000313" key="4">
    <source>
        <dbReference type="Proteomes" id="UP000562984"/>
    </source>
</evidence>
<comment type="caution">
    <text evidence="3">The sequence shown here is derived from an EMBL/GenBank/DDBJ whole genome shotgun (WGS) entry which is preliminary data.</text>
</comment>